<dbReference type="Gene3D" id="3.40.50.300">
    <property type="entry name" value="P-loop containing nucleotide triphosphate hydrolases"/>
    <property type="match status" value="1"/>
</dbReference>
<keyword evidence="2" id="KW-1185">Reference proteome</keyword>
<dbReference type="AlphaFoldDB" id="A0A328TZP6"/>
<dbReference type="EMBL" id="QLUW01000004">
    <property type="protein sequence ID" value="RAP74651.1"/>
    <property type="molecule type" value="Genomic_DNA"/>
</dbReference>
<proteinExistence type="predicted"/>
<dbReference type="OrthoDB" id="8211253at2"/>
<evidence type="ECO:0000313" key="1">
    <source>
        <dbReference type="EMBL" id="RAP74651.1"/>
    </source>
</evidence>
<dbReference type="SUPFAM" id="SSF52540">
    <property type="entry name" value="P-loop containing nucleoside triphosphate hydrolases"/>
    <property type="match status" value="1"/>
</dbReference>
<gene>
    <name evidence="1" type="ORF">DL346_21620</name>
</gene>
<dbReference type="InterPro" id="IPR027417">
    <property type="entry name" value="P-loop_NTPase"/>
</dbReference>
<evidence type="ECO:0008006" key="3">
    <source>
        <dbReference type="Google" id="ProtNLM"/>
    </source>
</evidence>
<reference evidence="1 2" key="1">
    <citation type="submission" date="2018-06" db="EMBL/GenBank/DDBJ databases">
        <title>Paenibacillus montanisoli sp. nov., isolated from mountain area soil.</title>
        <authorList>
            <person name="Wu M."/>
        </authorList>
    </citation>
    <scope>NUCLEOTIDE SEQUENCE [LARGE SCALE GENOMIC DNA]</scope>
    <source>
        <strain evidence="1 2">RA17</strain>
    </source>
</reference>
<organism evidence="1 2">
    <name type="scientific">Paenibacillus montanisoli</name>
    <dbReference type="NCBI Taxonomy" id="2081970"/>
    <lineage>
        <taxon>Bacteria</taxon>
        <taxon>Bacillati</taxon>
        <taxon>Bacillota</taxon>
        <taxon>Bacilli</taxon>
        <taxon>Bacillales</taxon>
        <taxon>Paenibacillaceae</taxon>
        <taxon>Paenibacillus</taxon>
    </lineage>
</organism>
<dbReference type="RefSeq" id="WP_112884439.1">
    <property type="nucleotide sequence ID" value="NZ_QLUW01000004.1"/>
</dbReference>
<comment type="caution">
    <text evidence="1">The sequence shown here is derived from an EMBL/GenBank/DDBJ whole genome shotgun (WGS) entry which is preliminary data.</text>
</comment>
<evidence type="ECO:0000313" key="2">
    <source>
        <dbReference type="Proteomes" id="UP000249260"/>
    </source>
</evidence>
<sequence>MPKRLIIIDGIPGSGKTTTASRIAGKLAALGIHARKYLELEEAHPLMLTGIEFGDLHREETADRYSKLFTERYSDFVEKQLSSPYDVILIESVMFQDTINVAHLMGMPHDKLLRLCMQLQETVLPLNPALIYYYHHDVEGQWRHICGIRGNEWGPVSLHTDEDFKHAGEVWERSQAFVRAAIDFWDIPKLIIENRDYLWQEYDSRIDAFVDHLTKARLARE</sequence>
<dbReference type="Proteomes" id="UP000249260">
    <property type="component" value="Unassembled WGS sequence"/>
</dbReference>
<protein>
    <recommendedName>
        <fullName evidence="3">Thymidylate kinase</fullName>
    </recommendedName>
</protein>
<name>A0A328TZP6_9BACL</name>
<accession>A0A328TZP6</accession>